<dbReference type="NCBIfam" id="NF003793">
    <property type="entry name" value="PRK05382.1"/>
    <property type="match status" value="1"/>
</dbReference>
<dbReference type="GO" id="GO:0009073">
    <property type="term" value="P:aromatic amino acid family biosynthetic process"/>
    <property type="evidence" value="ECO:0007669"/>
    <property type="project" value="UniProtKB-KW"/>
</dbReference>
<comment type="caution">
    <text evidence="9">The sequence shown here is derived from an EMBL/GenBank/DDBJ whole genome shotgun (WGS) entry which is preliminary data.</text>
</comment>
<evidence type="ECO:0000313" key="9">
    <source>
        <dbReference type="EMBL" id="RDV02682.1"/>
    </source>
</evidence>
<reference evidence="10" key="1">
    <citation type="submission" date="2018-08" db="EMBL/GenBank/DDBJ databases">
        <authorList>
            <person name="Kim S.-J."/>
            <person name="Jung G.-Y."/>
        </authorList>
    </citation>
    <scope>NUCLEOTIDE SEQUENCE [LARGE SCALE GENOMIC DNA]</scope>
    <source>
        <strain evidence="10">GY_G</strain>
    </source>
</reference>
<keyword evidence="7" id="KW-0285">Flavoprotein</keyword>
<comment type="function">
    <text evidence="7">Catalyzes the anti-1,4-elimination of the C-3 phosphate and the C-6 proR hydrogen from 5-enolpyruvylshikimate-3-phosphate (EPSP) to yield chorismate, which is the branch point compound that serves as the starting substrate for the three terminal pathways of aromatic amino acid biosynthesis. This reaction introduces a second double bond into the aromatic ring system.</text>
</comment>
<proteinExistence type="inferred from homology"/>
<dbReference type="EC" id="4.2.3.5" evidence="3 7"/>
<evidence type="ECO:0000256" key="3">
    <source>
        <dbReference type="ARBA" id="ARBA00013036"/>
    </source>
</evidence>
<dbReference type="CDD" id="cd07304">
    <property type="entry name" value="Chorismate_synthase"/>
    <property type="match status" value="1"/>
</dbReference>
<dbReference type="PROSITE" id="PS00788">
    <property type="entry name" value="CHORISMATE_SYNTHASE_2"/>
    <property type="match status" value="1"/>
</dbReference>
<dbReference type="RefSeq" id="WP_115549783.1">
    <property type="nucleotide sequence ID" value="NZ_QRGP01000002.1"/>
</dbReference>
<comment type="similarity">
    <text evidence="2 7 8">Belongs to the chorismate synthase family.</text>
</comment>
<feature type="binding site" evidence="7">
    <location>
        <begin position="125"/>
        <end position="127"/>
    </location>
    <ligand>
        <name>FMN</name>
        <dbReference type="ChEBI" id="CHEBI:58210"/>
    </ligand>
</feature>
<dbReference type="SUPFAM" id="SSF103263">
    <property type="entry name" value="Chorismate synthase, AroC"/>
    <property type="match status" value="1"/>
</dbReference>
<name>A0A371B598_9SPHN</name>
<dbReference type="InterPro" id="IPR035904">
    <property type="entry name" value="Chorismate_synth_AroC_sf"/>
</dbReference>
<keyword evidence="4 7" id="KW-0028">Amino-acid biosynthesis</keyword>
<keyword evidence="6 7" id="KW-0456">Lyase</keyword>
<dbReference type="GO" id="GO:0009423">
    <property type="term" value="P:chorismate biosynthetic process"/>
    <property type="evidence" value="ECO:0007669"/>
    <property type="project" value="UniProtKB-UniRule"/>
</dbReference>
<comment type="subunit">
    <text evidence="7">Homotetramer.</text>
</comment>
<organism evidence="9 10">
    <name type="scientific">Sphingorhabdus pulchriflava</name>
    <dbReference type="NCBI Taxonomy" id="2292257"/>
    <lineage>
        <taxon>Bacteria</taxon>
        <taxon>Pseudomonadati</taxon>
        <taxon>Pseudomonadota</taxon>
        <taxon>Alphaproteobacteria</taxon>
        <taxon>Sphingomonadales</taxon>
        <taxon>Sphingomonadaceae</taxon>
        <taxon>Sphingorhabdus</taxon>
    </lineage>
</organism>
<evidence type="ECO:0000256" key="5">
    <source>
        <dbReference type="ARBA" id="ARBA00023141"/>
    </source>
</evidence>
<comment type="catalytic activity">
    <reaction evidence="7 8">
        <text>5-O-(1-carboxyvinyl)-3-phosphoshikimate = chorismate + phosphate</text>
        <dbReference type="Rhea" id="RHEA:21020"/>
        <dbReference type="ChEBI" id="CHEBI:29748"/>
        <dbReference type="ChEBI" id="CHEBI:43474"/>
        <dbReference type="ChEBI" id="CHEBI:57701"/>
        <dbReference type="EC" id="4.2.3.5"/>
    </reaction>
</comment>
<dbReference type="EMBL" id="QRGP01000002">
    <property type="protein sequence ID" value="RDV02682.1"/>
    <property type="molecule type" value="Genomic_DNA"/>
</dbReference>
<dbReference type="OrthoDB" id="9771806at2"/>
<keyword evidence="5 7" id="KW-0057">Aromatic amino acid biosynthesis</keyword>
<protein>
    <recommendedName>
        <fullName evidence="3 7">Chorismate synthase</fullName>
        <shortName evidence="7">CS</shortName>
        <ecNumber evidence="3 7">4.2.3.5</ecNumber>
    </recommendedName>
    <alternativeName>
        <fullName evidence="7">5-enolpyruvylshikimate-3-phosphate phospholyase</fullName>
    </alternativeName>
</protein>
<evidence type="ECO:0000256" key="1">
    <source>
        <dbReference type="ARBA" id="ARBA00005044"/>
    </source>
</evidence>
<sequence length="355" mass="37746">MSFNTFGHVFRFTTWGESHGPALGAVVDGCPPGIALSEADIQPFLDKRRPGTSKFTTQRQEPDQVRILSGIFEGRTTGTPISLMIENVDQRSKDYSEVAKAYRPGHADYSYDAKYGFRDYRGGGRSSARETAARVAAGAVARAVIPEVEILAYVVEIGGDAIDRANFEKSQIDKNPFFCPDEAAAGRWEKLVDEARKAGSSLGAVVECVATGVPPGWGAPLYAKLDSELAAAMMGINAVKAVEIGAGFEAARFRGEQNADPMRPGTNQPVFLANNAGGIAGGISTGQPVVCRVGFKPTSSILTPVDTVTREGEATEIVTKGRHDPCVGIRGTPVVEAMMALVLADQKLLHRAQCG</sequence>
<dbReference type="GO" id="GO:0010181">
    <property type="term" value="F:FMN binding"/>
    <property type="evidence" value="ECO:0007669"/>
    <property type="project" value="TreeGrafter"/>
</dbReference>
<dbReference type="Pfam" id="PF01264">
    <property type="entry name" value="Chorismate_synt"/>
    <property type="match status" value="1"/>
</dbReference>
<dbReference type="PROSITE" id="PS00787">
    <property type="entry name" value="CHORISMATE_SYNTHASE_1"/>
    <property type="match status" value="1"/>
</dbReference>
<dbReference type="InterPro" id="IPR020541">
    <property type="entry name" value="Chorismate_synthase_CS"/>
</dbReference>
<dbReference type="PROSITE" id="PS00789">
    <property type="entry name" value="CHORISMATE_SYNTHASE_3"/>
    <property type="match status" value="1"/>
</dbReference>
<dbReference type="NCBIfam" id="TIGR00033">
    <property type="entry name" value="aroC"/>
    <property type="match status" value="1"/>
</dbReference>
<accession>A0A371B598</accession>
<dbReference type="PANTHER" id="PTHR21085:SF0">
    <property type="entry name" value="CHORISMATE SYNTHASE"/>
    <property type="match status" value="1"/>
</dbReference>
<dbReference type="Gene3D" id="3.60.150.10">
    <property type="entry name" value="Chorismate synthase AroC"/>
    <property type="match status" value="1"/>
</dbReference>
<gene>
    <name evidence="7" type="primary">aroC</name>
    <name evidence="9" type="ORF">DXH95_12050</name>
</gene>
<feature type="binding site" evidence="7">
    <location>
        <begin position="237"/>
        <end position="238"/>
    </location>
    <ligand>
        <name>FMN</name>
        <dbReference type="ChEBI" id="CHEBI:58210"/>
    </ligand>
</feature>
<dbReference type="AlphaFoldDB" id="A0A371B598"/>
<dbReference type="PANTHER" id="PTHR21085">
    <property type="entry name" value="CHORISMATE SYNTHASE"/>
    <property type="match status" value="1"/>
</dbReference>
<feature type="binding site" evidence="7">
    <location>
        <position position="322"/>
    </location>
    <ligand>
        <name>FMN</name>
        <dbReference type="ChEBI" id="CHEBI:58210"/>
    </ligand>
</feature>
<dbReference type="UniPathway" id="UPA00053">
    <property type="reaction ID" value="UER00090"/>
</dbReference>
<evidence type="ECO:0000313" key="10">
    <source>
        <dbReference type="Proteomes" id="UP000263833"/>
    </source>
</evidence>
<evidence type="ECO:0000256" key="2">
    <source>
        <dbReference type="ARBA" id="ARBA00008014"/>
    </source>
</evidence>
<dbReference type="InterPro" id="IPR000453">
    <property type="entry name" value="Chorismate_synth"/>
</dbReference>
<feature type="binding site" evidence="7">
    <location>
        <position position="54"/>
    </location>
    <ligand>
        <name>NADP(+)</name>
        <dbReference type="ChEBI" id="CHEBI:58349"/>
    </ligand>
</feature>
<dbReference type="GO" id="GO:0005829">
    <property type="term" value="C:cytosol"/>
    <property type="evidence" value="ECO:0007669"/>
    <property type="project" value="TreeGrafter"/>
</dbReference>
<comment type="cofactor">
    <cofactor evidence="7 8">
        <name>FMNH2</name>
        <dbReference type="ChEBI" id="CHEBI:57618"/>
    </cofactor>
    <text evidence="7 8">Reduced FMN (FMNH(2)).</text>
</comment>
<dbReference type="GO" id="GO:0008652">
    <property type="term" value="P:amino acid biosynthetic process"/>
    <property type="evidence" value="ECO:0007669"/>
    <property type="project" value="UniProtKB-KW"/>
</dbReference>
<evidence type="ECO:0000256" key="4">
    <source>
        <dbReference type="ARBA" id="ARBA00022605"/>
    </source>
</evidence>
<feature type="binding site" evidence="7">
    <location>
        <begin position="296"/>
        <end position="300"/>
    </location>
    <ligand>
        <name>FMN</name>
        <dbReference type="ChEBI" id="CHEBI:58210"/>
    </ligand>
</feature>
<evidence type="ECO:0000256" key="7">
    <source>
        <dbReference type="HAMAP-Rule" id="MF_00300"/>
    </source>
</evidence>
<keyword evidence="7" id="KW-0288">FMN</keyword>
<feature type="binding site" evidence="7">
    <location>
        <position position="48"/>
    </location>
    <ligand>
        <name>NADP(+)</name>
        <dbReference type="ChEBI" id="CHEBI:58349"/>
    </ligand>
</feature>
<evidence type="ECO:0000256" key="8">
    <source>
        <dbReference type="RuleBase" id="RU000605"/>
    </source>
</evidence>
<dbReference type="PIRSF" id="PIRSF001456">
    <property type="entry name" value="Chorismate_synth"/>
    <property type="match status" value="1"/>
</dbReference>
<keyword evidence="10" id="KW-1185">Reference proteome</keyword>
<comment type="pathway">
    <text evidence="1 7 8">Metabolic intermediate biosynthesis; chorismate biosynthesis; chorismate from D-erythrose 4-phosphate and phosphoenolpyruvate: step 7/7.</text>
</comment>
<dbReference type="GO" id="GO:0004107">
    <property type="term" value="F:chorismate synthase activity"/>
    <property type="evidence" value="ECO:0007669"/>
    <property type="project" value="UniProtKB-UniRule"/>
</dbReference>
<evidence type="ECO:0000256" key="6">
    <source>
        <dbReference type="ARBA" id="ARBA00023239"/>
    </source>
</evidence>
<keyword evidence="7" id="KW-0521">NADP</keyword>
<dbReference type="HAMAP" id="MF_00300">
    <property type="entry name" value="Chorismate_synth"/>
    <property type="match status" value="1"/>
</dbReference>
<dbReference type="Proteomes" id="UP000263833">
    <property type="component" value="Unassembled WGS sequence"/>
</dbReference>
<keyword evidence="7" id="KW-0274">FAD</keyword>
<feature type="binding site" evidence="7">
    <location>
        <position position="281"/>
    </location>
    <ligand>
        <name>FMN</name>
        <dbReference type="ChEBI" id="CHEBI:58210"/>
    </ligand>
</feature>